<evidence type="ECO:0000256" key="3">
    <source>
        <dbReference type="ARBA" id="ARBA00022833"/>
    </source>
</evidence>
<name>A0A2N7L8P9_9GAMM</name>
<dbReference type="AlphaFoldDB" id="A0A2N7L8P9"/>
<evidence type="ECO:0000259" key="5">
    <source>
        <dbReference type="PROSITE" id="PS51891"/>
    </source>
</evidence>
<dbReference type="GO" id="GO:0046872">
    <property type="term" value="F:metal ion binding"/>
    <property type="evidence" value="ECO:0007669"/>
    <property type="project" value="UniProtKB-KW"/>
</dbReference>
<keyword evidence="2" id="KW-0479">Metal-binding</keyword>
<evidence type="ECO:0000256" key="4">
    <source>
        <dbReference type="ARBA" id="ARBA00023239"/>
    </source>
</evidence>
<sequence>MPKQAAKQDTEPYYGQCQCGAVKFCITPPTSFCSHCHCYYCQQSHGAAFVTWVGSYEDKVDIQVSTNAKVQWYQSSEFSQRGFCSNCGSRMFFKSSMCLGELHVARALIAGDIDRQPEQHDFYDQNPKWSIAKDHLPAVMTTDEALARYKQIPNGK</sequence>
<accession>A0A2N7L8P9</accession>
<dbReference type="PANTHER" id="PTHR33337:SF40">
    <property type="entry name" value="CENP-V_GFA DOMAIN-CONTAINING PROTEIN-RELATED"/>
    <property type="match status" value="1"/>
</dbReference>
<keyword evidence="4" id="KW-0456">Lyase</keyword>
<dbReference type="RefSeq" id="WP_158240030.1">
    <property type="nucleotide sequence ID" value="NZ_CAOJBN010000001.1"/>
</dbReference>
<evidence type="ECO:0000256" key="1">
    <source>
        <dbReference type="ARBA" id="ARBA00005495"/>
    </source>
</evidence>
<dbReference type="SUPFAM" id="SSF51316">
    <property type="entry name" value="Mss4-like"/>
    <property type="match status" value="1"/>
</dbReference>
<dbReference type="Gene3D" id="3.90.1590.10">
    <property type="entry name" value="glutathione-dependent formaldehyde- activating enzyme (gfa)"/>
    <property type="match status" value="1"/>
</dbReference>
<dbReference type="Pfam" id="PF04828">
    <property type="entry name" value="GFA"/>
    <property type="match status" value="1"/>
</dbReference>
<comment type="caution">
    <text evidence="6">The sequence shown here is derived from an EMBL/GenBank/DDBJ whole genome shotgun (WGS) entry which is preliminary data.</text>
</comment>
<reference evidence="7" key="1">
    <citation type="submission" date="2016-07" db="EMBL/GenBank/DDBJ databases">
        <title>Nontailed viruses are major unrecognized killers of bacteria in the ocean.</title>
        <authorList>
            <person name="Kauffman K."/>
            <person name="Hussain F."/>
            <person name="Yang J."/>
            <person name="Arevalo P."/>
            <person name="Brown J."/>
            <person name="Cutler M."/>
            <person name="Kelly L."/>
            <person name="Polz M.F."/>
        </authorList>
    </citation>
    <scope>NUCLEOTIDE SEQUENCE [LARGE SCALE GENOMIC DNA]</scope>
    <source>
        <strain evidence="7">10N.261.45.A10</strain>
    </source>
</reference>
<organism evidence="6 7">
    <name type="scientific">Enterovibrio norvegicus</name>
    <dbReference type="NCBI Taxonomy" id="188144"/>
    <lineage>
        <taxon>Bacteria</taxon>
        <taxon>Pseudomonadati</taxon>
        <taxon>Pseudomonadota</taxon>
        <taxon>Gammaproteobacteria</taxon>
        <taxon>Vibrionales</taxon>
        <taxon>Vibrionaceae</taxon>
        <taxon>Enterovibrio</taxon>
    </lineage>
</organism>
<evidence type="ECO:0000313" key="6">
    <source>
        <dbReference type="EMBL" id="PMN90672.1"/>
    </source>
</evidence>
<dbReference type="InterPro" id="IPR011057">
    <property type="entry name" value="Mss4-like_sf"/>
</dbReference>
<gene>
    <name evidence="6" type="ORF">BCT23_04080</name>
</gene>
<dbReference type="PROSITE" id="PS51891">
    <property type="entry name" value="CENP_V_GFA"/>
    <property type="match status" value="1"/>
</dbReference>
<dbReference type="GO" id="GO:0016846">
    <property type="term" value="F:carbon-sulfur lyase activity"/>
    <property type="evidence" value="ECO:0007669"/>
    <property type="project" value="InterPro"/>
</dbReference>
<evidence type="ECO:0000256" key="2">
    <source>
        <dbReference type="ARBA" id="ARBA00022723"/>
    </source>
</evidence>
<dbReference type="PANTHER" id="PTHR33337">
    <property type="entry name" value="GFA DOMAIN-CONTAINING PROTEIN"/>
    <property type="match status" value="1"/>
</dbReference>
<evidence type="ECO:0000313" key="7">
    <source>
        <dbReference type="Proteomes" id="UP000235387"/>
    </source>
</evidence>
<comment type="similarity">
    <text evidence="1">Belongs to the Gfa family.</text>
</comment>
<feature type="domain" description="CENP-V/GFA" evidence="5">
    <location>
        <begin position="13"/>
        <end position="124"/>
    </location>
</feature>
<dbReference type="Proteomes" id="UP000235387">
    <property type="component" value="Unassembled WGS sequence"/>
</dbReference>
<keyword evidence="3" id="KW-0862">Zinc</keyword>
<dbReference type="InterPro" id="IPR006913">
    <property type="entry name" value="CENP-V/GFA"/>
</dbReference>
<proteinExistence type="inferred from homology"/>
<protein>
    <recommendedName>
        <fullName evidence="5">CENP-V/GFA domain-containing protein</fullName>
    </recommendedName>
</protein>
<dbReference type="EMBL" id="MDAL01000027">
    <property type="protein sequence ID" value="PMN90672.1"/>
    <property type="molecule type" value="Genomic_DNA"/>
</dbReference>